<name>A0A194PZI4_PAPXU</name>
<reference evidence="2 3" key="1">
    <citation type="journal article" date="2015" name="Nat. Commun.">
        <title>Outbred genome sequencing and CRISPR/Cas9 gene editing in butterflies.</title>
        <authorList>
            <person name="Li X."/>
            <person name="Fan D."/>
            <person name="Zhang W."/>
            <person name="Liu G."/>
            <person name="Zhang L."/>
            <person name="Zhao L."/>
            <person name="Fang X."/>
            <person name="Chen L."/>
            <person name="Dong Y."/>
            <person name="Chen Y."/>
            <person name="Ding Y."/>
            <person name="Zhao R."/>
            <person name="Feng M."/>
            <person name="Zhu Y."/>
            <person name="Feng Y."/>
            <person name="Jiang X."/>
            <person name="Zhu D."/>
            <person name="Xiang H."/>
            <person name="Feng X."/>
            <person name="Li S."/>
            <person name="Wang J."/>
            <person name="Zhang G."/>
            <person name="Kronforst M.R."/>
            <person name="Wang W."/>
        </authorList>
    </citation>
    <scope>NUCLEOTIDE SEQUENCE [LARGE SCALE GENOMIC DNA]</scope>
    <source>
        <strain evidence="2">Ya'a_city_454_Px</strain>
        <tissue evidence="2">Whole body</tissue>
    </source>
</reference>
<dbReference type="EMBL" id="KQ459582">
    <property type="protein sequence ID" value="KPI98742.1"/>
    <property type="molecule type" value="Genomic_DNA"/>
</dbReference>
<keyword evidence="3" id="KW-1185">Reference proteome</keyword>
<dbReference type="Proteomes" id="UP000053268">
    <property type="component" value="Unassembled WGS sequence"/>
</dbReference>
<evidence type="ECO:0000313" key="3">
    <source>
        <dbReference type="Proteomes" id="UP000053268"/>
    </source>
</evidence>
<evidence type="ECO:0000313" key="2">
    <source>
        <dbReference type="EMBL" id="KPI98742.1"/>
    </source>
</evidence>
<organism evidence="2 3">
    <name type="scientific">Papilio xuthus</name>
    <name type="common">Asian swallowtail butterfly</name>
    <dbReference type="NCBI Taxonomy" id="66420"/>
    <lineage>
        <taxon>Eukaryota</taxon>
        <taxon>Metazoa</taxon>
        <taxon>Ecdysozoa</taxon>
        <taxon>Arthropoda</taxon>
        <taxon>Hexapoda</taxon>
        <taxon>Insecta</taxon>
        <taxon>Pterygota</taxon>
        <taxon>Neoptera</taxon>
        <taxon>Endopterygota</taxon>
        <taxon>Lepidoptera</taxon>
        <taxon>Glossata</taxon>
        <taxon>Ditrysia</taxon>
        <taxon>Papilionoidea</taxon>
        <taxon>Papilionidae</taxon>
        <taxon>Papilioninae</taxon>
        <taxon>Papilio</taxon>
    </lineage>
</organism>
<protein>
    <submittedName>
        <fullName evidence="2">Uncharacterized protein</fullName>
    </submittedName>
</protein>
<feature type="region of interest" description="Disordered" evidence="1">
    <location>
        <begin position="1"/>
        <end position="31"/>
    </location>
</feature>
<proteinExistence type="predicted"/>
<gene>
    <name evidence="2" type="ORF">RR46_10060</name>
</gene>
<sequence>MLAEPVATLPRAAGTGHSESPVEEKPNSEKSYTVATWPTSTTGHTGYLTVATLPPTFIRKKSSTNNIEIQKDLTNSEPMAVDTSS</sequence>
<feature type="region of interest" description="Disordered" evidence="1">
    <location>
        <begin position="64"/>
        <end position="85"/>
    </location>
</feature>
<accession>A0A194PZI4</accession>
<evidence type="ECO:0000256" key="1">
    <source>
        <dbReference type="SAM" id="MobiDB-lite"/>
    </source>
</evidence>
<dbReference type="AlphaFoldDB" id="A0A194PZI4"/>